<dbReference type="KEGG" id="ure:UREG_05129"/>
<dbReference type="InParanoid" id="C4JRP0"/>
<dbReference type="GO" id="GO:0007064">
    <property type="term" value="P:mitotic sister chromatid cohesion"/>
    <property type="evidence" value="ECO:0007669"/>
    <property type="project" value="InterPro"/>
</dbReference>
<keyword evidence="2" id="KW-0235">DNA replication</keyword>
<sequence length="256" mass="28616">MSIAEIFEGHKGVQTGISVHSPKGHMDVLILPVFDGGRFLSGKFPSWQLRSTPQIPAPPFRSKPTFRQPQHKAFFSVKTIMPTVPIYSKSELQITDDASNPLPDLLKTPSGLAILELQGTINLPSHASTGKDDFDSDESDLRPKSHYQTPIGRLVFPDYDSSKPPENTSWMKRVYLYVGQHQRLTGEVKKLSKPLAIIRQRQRRDTGKGGPTVEPGTEHVPPRLDEGTHEELEIAEIIRYKMLFSTRPEPVSDSIG</sequence>
<dbReference type="Pfam" id="PF09696">
    <property type="entry name" value="Ctf8"/>
    <property type="match status" value="1"/>
</dbReference>
<evidence type="ECO:0000313" key="9">
    <source>
        <dbReference type="Proteomes" id="UP000002058"/>
    </source>
</evidence>
<dbReference type="GO" id="GO:0006260">
    <property type="term" value="P:DNA replication"/>
    <property type="evidence" value="ECO:0007669"/>
    <property type="project" value="UniProtKB-KW"/>
</dbReference>
<dbReference type="STRING" id="336963.C4JRP0"/>
<evidence type="ECO:0000256" key="4">
    <source>
        <dbReference type="ARBA" id="ARBA00023242"/>
    </source>
</evidence>
<evidence type="ECO:0000256" key="3">
    <source>
        <dbReference type="ARBA" id="ARBA00023125"/>
    </source>
</evidence>
<dbReference type="PANTHER" id="PTHR28605:SF1">
    <property type="entry name" value="CHROMOSOME TRANSMISSION FIDELITY FACTOR 8"/>
    <property type="match status" value="1"/>
</dbReference>
<keyword evidence="3" id="KW-0238">DNA-binding</keyword>
<evidence type="ECO:0000256" key="6">
    <source>
        <dbReference type="ARBA" id="ARBA00038447"/>
    </source>
</evidence>
<dbReference type="OMA" id="YLYVGKH"/>
<dbReference type="eggNOG" id="KOG4487">
    <property type="taxonomic scope" value="Eukaryota"/>
</dbReference>
<feature type="region of interest" description="Disordered" evidence="7">
    <location>
        <begin position="125"/>
        <end position="146"/>
    </location>
</feature>
<evidence type="ECO:0000256" key="1">
    <source>
        <dbReference type="ARBA" id="ARBA00004123"/>
    </source>
</evidence>
<evidence type="ECO:0000256" key="2">
    <source>
        <dbReference type="ARBA" id="ARBA00022705"/>
    </source>
</evidence>
<dbReference type="RefSeq" id="XP_002584440.1">
    <property type="nucleotide sequence ID" value="XM_002584394.1"/>
</dbReference>
<evidence type="ECO:0000313" key="8">
    <source>
        <dbReference type="EMBL" id="EEP80287.1"/>
    </source>
</evidence>
<dbReference type="InterPro" id="IPR018607">
    <property type="entry name" value="Ctf8"/>
</dbReference>
<dbReference type="PANTHER" id="PTHR28605">
    <property type="entry name" value="CTF8, CHROMOSOME TRANSMISSION FIDELITY FACTOR 8 HOMOLOG (S. CEREVISIAE)"/>
    <property type="match status" value="1"/>
</dbReference>
<evidence type="ECO:0000256" key="7">
    <source>
        <dbReference type="SAM" id="MobiDB-lite"/>
    </source>
</evidence>
<dbReference type="GeneID" id="8439250"/>
<feature type="compositionally biased region" description="Basic and acidic residues" evidence="7">
    <location>
        <begin position="129"/>
        <end position="143"/>
    </location>
</feature>
<gene>
    <name evidence="8" type="ORF">UREG_05129</name>
</gene>
<dbReference type="Proteomes" id="UP000002058">
    <property type="component" value="Unassembled WGS sequence"/>
</dbReference>
<protein>
    <recommendedName>
        <fullName evidence="10">Chromosome transmission fidelity protein 8</fullName>
    </recommendedName>
</protein>
<dbReference type="AlphaFoldDB" id="C4JRP0"/>
<feature type="compositionally biased region" description="Basic and acidic residues" evidence="7">
    <location>
        <begin position="216"/>
        <end position="228"/>
    </location>
</feature>
<keyword evidence="5" id="KW-0131">Cell cycle</keyword>
<dbReference type="EMBL" id="CH476617">
    <property type="protein sequence ID" value="EEP80287.1"/>
    <property type="molecule type" value="Genomic_DNA"/>
</dbReference>
<dbReference type="FunCoup" id="C4JRP0">
    <property type="interactions" value="41"/>
</dbReference>
<reference evidence="9" key="1">
    <citation type="journal article" date="2009" name="Genome Res.">
        <title>Comparative genomic analyses of the human fungal pathogens Coccidioides and their relatives.</title>
        <authorList>
            <person name="Sharpton T.J."/>
            <person name="Stajich J.E."/>
            <person name="Rounsley S.D."/>
            <person name="Gardner M.J."/>
            <person name="Wortman J.R."/>
            <person name="Jordar V.S."/>
            <person name="Maiti R."/>
            <person name="Kodira C.D."/>
            <person name="Neafsey D.E."/>
            <person name="Zeng Q."/>
            <person name="Hung C.-Y."/>
            <person name="McMahan C."/>
            <person name="Muszewska A."/>
            <person name="Grynberg M."/>
            <person name="Mandel M.A."/>
            <person name="Kellner E.M."/>
            <person name="Barker B.M."/>
            <person name="Galgiani J.N."/>
            <person name="Orbach M.J."/>
            <person name="Kirkland T.N."/>
            <person name="Cole G.T."/>
            <person name="Henn M.R."/>
            <person name="Birren B.W."/>
            <person name="Taylor J.W."/>
        </authorList>
    </citation>
    <scope>NUCLEOTIDE SEQUENCE [LARGE SCALE GENOMIC DNA]</scope>
    <source>
        <strain evidence="9">UAMH 1704</strain>
    </source>
</reference>
<keyword evidence="4" id="KW-0539">Nucleus</keyword>
<dbReference type="VEuPathDB" id="FungiDB:UREG_05129"/>
<dbReference type="OrthoDB" id="121932at2759"/>
<evidence type="ECO:0000256" key="5">
    <source>
        <dbReference type="ARBA" id="ARBA00023306"/>
    </source>
</evidence>
<comment type="subcellular location">
    <subcellularLocation>
        <location evidence="1">Nucleus</location>
    </subcellularLocation>
</comment>
<evidence type="ECO:0008006" key="10">
    <source>
        <dbReference type="Google" id="ProtNLM"/>
    </source>
</evidence>
<name>C4JRP0_UNCRE</name>
<dbReference type="GO" id="GO:0031390">
    <property type="term" value="C:Ctf18 RFC-like complex"/>
    <property type="evidence" value="ECO:0007669"/>
    <property type="project" value="InterPro"/>
</dbReference>
<dbReference type="GO" id="GO:0003677">
    <property type="term" value="F:DNA binding"/>
    <property type="evidence" value="ECO:0007669"/>
    <property type="project" value="UniProtKB-KW"/>
</dbReference>
<keyword evidence="9" id="KW-1185">Reference proteome</keyword>
<comment type="similarity">
    <text evidence="6">Belongs to the CTF8 family.</text>
</comment>
<proteinExistence type="inferred from homology"/>
<organism evidence="8 9">
    <name type="scientific">Uncinocarpus reesii (strain UAMH 1704)</name>
    <dbReference type="NCBI Taxonomy" id="336963"/>
    <lineage>
        <taxon>Eukaryota</taxon>
        <taxon>Fungi</taxon>
        <taxon>Dikarya</taxon>
        <taxon>Ascomycota</taxon>
        <taxon>Pezizomycotina</taxon>
        <taxon>Eurotiomycetes</taxon>
        <taxon>Eurotiomycetidae</taxon>
        <taxon>Onygenales</taxon>
        <taxon>Onygenaceae</taxon>
        <taxon>Uncinocarpus</taxon>
    </lineage>
</organism>
<feature type="region of interest" description="Disordered" evidence="7">
    <location>
        <begin position="200"/>
        <end position="228"/>
    </location>
</feature>
<accession>C4JRP0</accession>
<dbReference type="HOGENOM" id="CLU_090690_0_0_1"/>